<keyword evidence="4" id="KW-0862">Zinc</keyword>
<protein>
    <recommendedName>
        <fullName evidence="6">C2H2-type domain-containing protein</fullName>
    </recommendedName>
</protein>
<evidence type="ECO:0000259" key="6">
    <source>
        <dbReference type="PROSITE" id="PS50157"/>
    </source>
</evidence>
<comment type="caution">
    <text evidence="7">The sequence shown here is derived from an EMBL/GenBank/DDBJ whole genome shotgun (WGS) entry which is preliminary data.</text>
</comment>
<keyword evidence="2" id="KW-0677">Repeat</keyword>
<dbReference type="GO" id="GO:0008270">
    <property type="term" value="F:zinc ion binding"/>
    <property type="evidence" value="ECO:0007669"/>
    <property type="project" value="UniProtKB-KW"/>
</dbReference>
<reference evidence="7" key="1">
    <citation type="submission" date="2019-08" db="EMBL/GenBank/DDBJ databases">
        <title>The genome of the North American firefly Photinus pyralis.</title>
        <authorList>
            <consortium name="Photinus pyralis genome working group"/>
            <person name="Fallon T.R."/>
            <person name="Sander Lower S.E."/>
            <person name="Weng J.-K."/>
        </authorList>
    </citation>
    <scope>NUCLEOTIDE SEQUENCE</scope>
    <source>
        <strain evidence="7">TRF0915ILg1</strain>
        <tissue evidence="7">Whole body</tissue>
    </source>
</reference>
<evidence type="ECO:0000313" key="7">
    <source>
        <dbReference type="EMBL" id="KAF2878956.1"/>
    </source>
</evidence>
<evidence type="ECO:0000256" key="4">
    <source>
        <dbReference type="ARBA" id="ARBA00022833"/>
    </source>
</evidence>
<evidence type="ECO:0000256" key="1">
    <source>
        <dbReference type="ARBA" id="ARBA00022723"/>
    </source>
</evidence>
<dbReference type="PROSITE" id="PS50157">
    <property type="entry name" value="ZINC_FINGER_C2H2_2"/>
    <property type="match status" value="2"/>
</dbReference>
<dbReference type="Gene3D" id="3.30.160.60">
    <property type="entry name" value="Classic Zinc Finger"/>
    <property type="match status" value="2"/>
</dbReference>
<feature type="domain" description="C2H2-type" evidence="6">
    <location>
        <begin position="52"/>
        <end position="80"/>
    </location>
</feature>
<dbReference type="PANTHER" id="PTHR24379">
    <property type="entry name" value="KRAB AND ZINC FINGER DOMAIN-CONTAINING"/>
    <property type="match status" value="1"/>
</dbReference>
<accession>A0A8K0FXY1</accession>
<keyword evidence="8" id="KW-1185">Reference proteome</keyword>
<keyword evidence="1" id="KW-0479">Metal-binding</keyword>
<sequence length="105" mass="12955">MCDASFKKNSHFYVHYIAEHGERAVCHFCFRTFMYERNLKEHMMRHLDQFRHLCAKCNKGFFTLREYRNHYRNTHMGIKYECETCGRSFADVYYFKRHIAIHNTQ</sequence>
<dbReference type="InterPro" id="IPR036236">
    <property type="entry name" value="Znf_C2H2_sf"/>
</dbReference>
<dbReference type="OrthoDB" id="6653510at2759"/>
<dbReference type="PROSITE" id="PS00028">
    <property type="entry name" value="ZINC_FINGER_C2H2_1"/>
    <property type="match status" value="3"/>
</dbReference>
<feature type="domain" description="C2H2-type" evidence="6">
    <location>
        <begin position="80"/>
        <end position="105"/>
    </location>
</feature>
<dbReference type="AlphaFoldDB" id="A0A8K0FXY1"/>
<dbReference type="InterPro" id="IPR013087">
    <property type="entry name" value="Znf_C2H2_type"/>
</dbReference>
<dbReference type="Pfam" id="PF00096">
    <property type="entry name" value="zf-C2H2"/>
    <property type="match status" value="2"/>
</dbReference>
<keyword evidence="3 5" id="KW-0863">Zinc-finger</keyword>
<dbReference type="SUPFAM" id="SSF57667">
    <property type="entry name" value="beta-beta-alpha zinc fingers"/>
    <property type="match status" value="2"/>
</dbReference>
<dbReference type="PANTHER" id="PTHR24379:SF121">
    <property type="entry name" value="C2H2-TYPE DOMAIN-CONTAINING PROTEIN"/>
    <property type="match status" value="1"/>
</dbReference>
<evidence type="ECO:0000256" key="2">
    <source>
        <dbReference type="ARBA" id="ARBA00022737"/>
    </source>
</evidence>
<evidence type="ECO:0000256" key="5">
    <source>
        <dbReference type="PROSITE-ProRule" id="PRU00042"/>
    </source>
</evidence>
<name>A0A8K0FXY1_IGNLU</name>
<evidence type="ECO:0000313" key="8">
    <source>
        <dbReference type="Proteomes" id="UP000801492"/>
    </source>
</evidence>
<evidence type="ECO:0000256" key="3">
    <source>
        <dbReference type="ARBA" id="ARBA00022771"/>
    </source>
</evidence>
<gene>
    <name evidence="7" type="ORF">ILUMI_27229</name>
</gene>
<dbReference type="EMBL" id="VTPC01091253">
    <property type="protein sequence ID" value="KAF2878956.1"/>
    <property type="molecule type" value="Genomic_DNA"/>
</dbReference>
<dbReference type="Proteomes" id="UP000801492">
    <property type="component" value="Unassembled WGS sequence"/>
</dbReference>
<dbReference type="SMART" id="SM00355">
    <property type="entry name" value="ZnF_C2H2"/>
    <property type="match status" value="3"/>
</dbReference>
<proteinExistence type="predicted"/>
<organism evidence="7 8">
    <name type="scientific">Ignelater luminosus</name>
    <name type="common">Cucubano</name>
    <name type="synonym">Pyrophorus luminosus</name>
    <dbReference type="NCBI Taxonomy" id="2038154"/>
    <lineage>
        <taxon>Eukaryota</taxon>
        <taxon>Metazoa</taxon>
        <taxon>Ecdysozoa</taxon>
        <taxon>Arthropoda</taxon>
        <taxon>Hexapoda</taxon>
        <taxon>Insecta</taxon>
        <taxon>Pterygota</taxon>
        <taxon>Neoptera</taxon>
        <taxon>Endopterygota</taxon>
        <taxon>Coleoptera</taxon>
        <taxon>Polyphaga</taxon>
        <taxon>Elateriformia</taxon>
        <taxon>Elateroidea</taxon>
        <taxon>Elateridae</taxon>
        <taxon>Agrypninae</taxon>
        <taxon>Pyrophorini</taxon>
        <taxon>Ignelater</taxon>
    </lineage>
</organism>